<dbReference type="Pfam" id="PF00501">
    <property type="entry name" value="AMP-binding"/>
    <property type="match status" value="1"/>
</dbReference>
<keyword evidence="3 5" id="KW-0547">Nucleotide-binding</keyword>
<name>A0A084A839_LACLC</name>
<keyword evidence="4 5" id="KW-0067">ATP-binding</keyword>
<evidence type="ECO:0000259" key="7">
    <source>
        <dbReference type="Pfam" id="PF13193"/>
    </source>
</evidence>
<dbReference type="Gene3D" id="3.40.50.12780">
    <property type="entry name" value="N-terminal domain of ligase-like"/>
    <property type="match status" value="1"/>
</dbReference>
<protein>
    <recommendedName>
        <fullName evidence="5">2-succinylbenzoate--CoA ligase</fullName>
        <ecNumber evidence="5">6.2.1.26</ecNumber>
    </recommendedName>
    <alternativeName>
        <fullName evidence="5">o-succinylbenzoyl-CoA synthetase</fullName>
        <shortName evidence="5">OSB-CoA synthetase</shortName>
    </alternativeName>
</protein>
<dbReference type="PANTHER" id="PTHR43201">
    <property type="entry name" value="ACYL-COA SYNTHETASE"/>
    <property type="match status" value="1"/>
</dbReference>
<dbReference type="InterPro" id="IPR045851">
    <property type="entry name" value="AMP-bd_C_sf"/>
</dbReference>
<gene>
    <name evidence="5" type="primary">menE</name>
    <name evidence="8" type="ORF">U725_02351</name>
</gene>
<keyword evidence="2 5" id="KW-0436">Ligase</keyword>
<dbReference type="SUPFAM" id="SSF56801">
    <property type="entry name" value="Acetyl-CoA synthetase-like"/>
    <property type="match status" value="1"/>
</dbReference>
<comment type="pathway">
    <text evidence="5">Quinol/quinone metabolism; menaquinone biosynthesis.</text>
</comment>
<accession>A0A084A839</accession>
<dbReference type="InterPro" id="IPR000873">
    <property type="entry name" value="AMP-dep_synth/lig_dom"/>
</dbReference>
<dbReference type="InterPro" id="IPR010192">
    <property type="entry name" value="MenE"/>
</dbReference>
<dbReference type="GO" id="GO:0006631">
    <property type="term" value="P:fatty acid metabolic process"/>
    <property type="evidence" value="ECO:0007669"/>
    <property type="project" value="TreeGrafter"/>
</dbReference>
<feature type="domain" description="AMP-dependent synthetase/ligase" evidence="6">
    <location>
        <begin position="5"/>
        <end position="328"/>
    </location>
</feature>
<dbReference type="InterPro" id="IPR042099">
    <property type="entry name" value="ANL_N_sf"/>
</dbReference>
<dbReference type="PANTHER" id="PTHR43201:SF5">
    <property type="entry name" value="MEDIUM-CHAIN ACYL-COA LIGASE ACSF2, MITOCHONDRIAL"/>
    <property type="match status" value="1"/>
</dbReference>
<dbReference type="UniPathway" id="UPA00079"/>
<comment type="caution">
    <text evidence="8">The sequence shown here is derived from an EMBL/GenBank/DDBJ whole genome shotgun (WGS) entry which is preliminary data.</text>
</comment>
<dbReference type="Gene3D" id="3.30.300.30">
    <property type="match status" value="1"/>
</dbReference>
<dbReference type="GO" id="GO:0005524">
    <property type="term" value="F:ATP binding"/>
    <property type="evidence" value="ECO:0007669"/>
    <property type="project" value="UniProtKB-KW"/>
</dbReference>
<dbReference type="EC" id="6.2.1.26" evidence="5"/>
<evidence type="ECO:0000256" key="4">
    <source>
        <dbReference type="ARBA" id="ARBA00022840"/>
    </source>
</evidence>
<feature type="domain" description="AMP-binding enzyme C-terminal" evidence="7">
    <location>
        <begin position="372"/>
        <end position="443"/>
    </location>
</feature>
<dbReference type="Pfam" id="PF13193">
    <property type="entry name" value="AMP-binding_C"/>
    <property type="match status" value="1"/>
</dbReference>
<comment type="function">
    <text evidence="5">Converts 2-succinylbenzoate (OSB) to 2-succinylbenzoyl-CoA (OSB-CoA).</text>
</comment>
<evidence type="ECO:0000313" key="9">
    <source>
        <dbReference type="Proteomes" id="UP000028401"/>
    </source>
</evidence>
<dbReference type="HAMAP" id="MF_00731">
    <property type="entry name" value="MenE"/>
    <property type="match status" value="1"/>
</dbReference>
<comment type="similarity">
    <text evidence="5">Belongs to the ATP-dependent AMP-binding enzyme family. MenE subfamily.</text>
</comment>
<dbReference type="PATRIC" id="fig|1415168.3.peg.2412"/>
<proteinExistence type="inferred from homology"/>
<dbReference type="RefSeq" id="WP_042748842.1">
    <property type="nucleotide sequence ID" value="NZ_AZSI01000161.1"/>
</dbReference>
<dbReference type="Proteomes" id="UP000028401">
    <property type="component" value="Unassembled WGS sequence"/>
</dbReference>
<dbReference type="EMBL" id="AZSI01000161">
    <property type="protein sequence ID" value="KEY61468.1"/>
    <property type="molecule type" value="Genomic_DNA"/>
</dbReference>
<sequence length="451" mass="50700">MKWLKKQAELYPQKEFLNDFTFEQINQQVDKIARHLAPLVAKKTRVALLSENSVEMAVLLFALLGLSKEILLLNTHLTTYELTEQVNELEIDRVFSSDLLKEKMTDSISFSDILATTAEPVSLSVNFPDEKIAVIMNTSATTGKFKSVPITWGMISNHVKASQKTLGLYEDDNWLIILPMFHVSGLSIIMRSLYNATSATIFDKFDENQLLEVVNSGKINMISLVPTILTRIADKLNGNNLRLILLGGEFIPQPLIQKCQELALPVYKTYGMTESFSQSVTFNILDFPDKTSSVGRPLPGVKIEIRNPDLSGVGEIWLKSPMLMTAYLGQKPYGAAFETGDIGYLDRDGFLYLLNRRKDIIISGGENIYPKEIEDLVYSLSEIKECAVVAKTDAKWGQVPILFVSGNISQEKLENFLTEKLAKYKRPQTIIFMDELPKNASGKILRKELKA</sequence>
<dbReference type="GO" id="GO:0009234">
    <property type="term" value="P:menaquinone biosynthetic process"/>
    <property type="evidence" value="ECO:0007669"/>
    <property type="project" value="UniProtKB-UniRule"/>
</dbReference>
<evidence type="ECO:0000259" key="6">
    <source>
        <dbReference type="Pfam" id="PF00501"/>
    </source>
</evidence>
<dbReference type="InterPro" id="IPR025110">
    <property type="entry name" value="AMP-bd_C"/>
</dbReference>
<evidence type="ECO:0000256" key="5">
    <source>
        <dbReference type="HAMAP-Rule" id="MF_00731"/>
    </source>
</evidence>
<dbReference type="UniPathway" id="UPA01057">
    <property type="reaction ID" value="UER00166"/>
</dbReference>
<reference evidence="8 9" key="1">
    <citation type="submission" date="2014-06" db="EMBL/GenBank/DDBJ databases">
        <title>Draft genome sequence of the putrescine producing strain Lactococcus lactis subsp cremoris GE214.</title>
        <authorList>
            <person name="Ladero V."/>
            <person name="Linares D.M."/>
            <person name="del Rio B."/>
            <person name="Mayo B."/>
            <person name="Martin M.C."/>
            <person name="Fernandez M."/>
            <person name="Alvarez M.A."/>
        </authorList>
    </citation>
    <scope>NUCLEOTIDE SEQUENCE [LARGE SCALE GENOMIC DNA]</scope>
    <source>
        <strain evidence="8 9">GE214</strain>
    </source>
</reference>
<evidence type="ECO:0000256" key="2">
    <source>
        <dbReference type="ARBA" id="ARBA00022598"/>
    </source>
</evidence>
<comment type="pathway">
    <text evidence="5">Quinol/quinone metabolism; 1,4-dihydroxy-2-naphthoate biosynthesis; 1,4-dihydroxy-2-naphthoate from chorismate: step 5/7.</text>
</comment>
<evidence type="ECO:0000313" key="8">
    <source>
        <dbReference type="EMBL" id="KEY61468.1"/>
    </source>
</evidence>
<organism evidence="8 9">
    <name type="scientific">Lactococcus cremoris subsp. cremoris GE214</name>
    <dbReference type="NCBI Taxonomy" id="1415168"/>
    <lineage>
        <taxon>Bacteria</taxon>
        <taxon>Bacillati</taxon>
        <taxon>Bacillota</taxon>
        <taxon>Bacilli</taxon>
        <taxon>Lactobacillales</taxon>
        <taxon>Streptococcaceae</taxon>
        <taxon>Lactococcus</taxon>
        <taxon>Lactococcus cremoris subsp. cremoris</taxon>
    </lineage>
</organism>
<keyword evidence="1 5" id="KW-0474">Menaquinone biosynthesis</keyword>
<evidence type="ECO:0000256" key="1">
    <source>
        <dbReference type="ARBA" id="ARBA00022428"/>
    </source>
</evidence>
<evidence type="ECO:0000256" key="3">
    <source>
        <dbReference type="ARBA" id="ARBA00022741"/>
    </source>
</evidence>
<dbReference type="NCBIfam" id="TIGR01923">
    <property type="entry name" value="menE"/>
    <property type="match status" value="1"/>
</dbReference>
<dbReference type="AlphaFoldDB" id="A0A084A839"/>
<comment type="catalytic activity">
    <reaction evidence="5">
        <text>2-succinylbenzoate + ATP + CoA = 2-succinylbenzoyl-CoA + AMP + diphosphate</text>
        <dbReference type="Rhea" id="RHEA:17009"/>
        <dbReference type="ChEBI" id="CHEBI:18325"/>
        <dbReference type="ChEBI" id="CHEBI:30616"/>
        <dbReference type="ChEBI" id="CHEBI:33019"/>
        <dbReference type="ChEBI" id="CHEBI:57287"/>
        <dbReference type="ChEBI" id="CHEBI:57364"/>
        <dbReference type="ChEBI" id="CHEBI:456215"/>
        <dbReference type="EC" id="6.2.1.26"/>
    </reaction>
</comment>
<dbReference type="GO" id="GO:0008756">
    <property type="term" value="F:o-succinylbenzoate-CoA ligase activity"/>
    <property type="evidence" value="ECO:0007669"/>
    <property type="project" value="UniProtKB-UniRule"/>
</dbReference>
<dbReference type="GO" id="GO:0031956">
    <property type="term" value="F:medium-chain fatty acid-CoA ligase activity"/>
    <property type="evidence" value="ECO:0007669"/>
    <property type="project" value="TreeGrafter"/>
</dbReference>